<organism evidence="1 2">
    <name type="scientific">Herbiconiux moechotypicola</name>
    <dbReference type="NCBI Taxonomy" id="637393"/>
    <lineage>
        <taxon>Bacteria</taxon>
        <taxon>Bacillati</taxon>
        <taxon>Actinomycetota</taxon>
        <taxon>Actinomycetes</taxon>
        <taxon>Micrococcales</taxon>
        <taxon>Microbacteriaceae</taxon>
        <taxon>Herbiconiux</taxon>
    </lineage>
</organism>
<evidence type="ECO:0000313" key="1">
    <source>
        <dbReference type="EMBL" id="GAA2250702.1"/>
    </source>
</evidence>
<accession>A0ABN3E8H7</accession>
<comment type="caution">
    <text evidence="1">The sequence shown here is derived from an EMBL/GenBank/DDBJ whole genome shotgun (WGS) entry which is preliminary data.</text>
</comment>
<name>A0ABN3E8H7_9MICO</name>
<reference evidence="1 2" key="1">
    <citation type="journal article" date="2019" name="Int. J. Syst. Evol. Microbiol.">
        <title>The Global Catalogue of Microorganisms (GCM) 10K type strain sequencing project: providing services to taxonomists for standard genome sequencing and annotation.</title>
        <authorList>
            <consortium name="The Broad Institute Genomics Platform"/>
            <consortium name="The Broad Institute Genome Sequencing Center for Infectious Disease"/>
            <person name="Wu L."/>
            <person name="Ma J."/>
        </authorList>
    </citation>
    <scope>NUCLEOTIDE SEQUENCE [LARGE SCALE GENOMIC DNA]</scope>
    <source>
        <strain evidence="1 2">JCM 16117</strain>
    </source>
</reference>
<dbReference type="EMBL" id="BAAAQY010000022">
    <property type="protein sequence ID" value="GAA2250702.1"/>
    <property type="molecule type" value="Genomic_DNA"/>
</dbReference>
<proteinExistence type="predicted"/>
<dbReference type="Proteomes" id="UP001500929">
    <property type="component" value="Unassembled WGS sequence"/>
</dbReference>
<sequence>MPQRQPLFVIGLWVDYRRMLYIARGIEDDHFWVVRELDGVLVETPWRVEPEHDGYRLSHADDSGLTARVFAVGSFATAEAAVDALRAFL</sequence>
<evidence type="ECO:0000313" key="2">
    <source>
        <dbReference type="Proteomes" id="UP001500929"/>
    </source>
</evidence>
<gene>
    <name evidence="1" type="ORF">GCM10009851_40270</name>
</gene>
<dbReference type="RefSeq" id="WP_259481770.1">
    <property type="nucleotide sequence ID" value="NZ_BAAAQY010000022.1"/>
</dbReference>
<protein>
    <submittedName>
        <fullName evidence="1">Uncharacterized protein</fullName>
    </submittedName>
</protein>
<keyword evidence="2" id="KW-1185">Reference proteome</keyword>